<dbReference type="OrthoDB" id="4898945at2759"/>
<organism>
    <name type="scientific">Serpula lacrymans var. lacrymans (strain S7.9)</name>
    <name type="common">Dry rot fungus</name>
    <dbReference type="NCBI Taxonomy" id="578457"/>
    <lineage>
        <taxon>Eukaryota</taxon>
        <taxon>Fungi</taxon>
        <taxon>Dikarya</taxon>
        <taxon>Basidiomycota</taxon>
        <taxon>Agaricomycotina</taxon>
        <taxon>Agaricomycetes</taxon>
        <taxon>Agaricomycetidae</taxon>
        <taxon>Boletales</taxon>
        <taxon>Coniophorineae</taxon>
        <taxon>Serpulaceae</taxon>
        <taxon>Serpula</taxon>
    </lineage>
</organism>
<dbReference type="GO" id="GO:0005576">
    <property type="term" value="C:extracellular region"/>
    <property type="evidence" value="ECO:0007669"/>
    <property type="project" value="UniProtKB-SubCell"/>
</dbReference>
<reference evidence="5" key="1">
    <citation type="submission" date="2011-04" db="EMBL/GenBank/DDBJ databases">
        <title>Evolution of plant cell wall degrading machinery underlies the functional diversity of forest fungi.</title>
        <authorList>
            <consortium name="US DOE Joint Genome Institute (JGI-PGF)"/>
            <person name="Eastwood D.C."/>
            <person name="Floudas D."/>
            <person name="Binder M."/>
            <person name="Majcherczyk A."/>
            <person name="Schneider P."/>
            <person name="Aerts A."/>
            <person name="Asiegbu F.O."/>
            <person name="Baker S.E."/>
            <person name="Barry K."/>
            <person name="Bendiksby M."/>
            <person name="Blumentritt M."/>
            <person name="Coutinho P.M."/>
            <person name="Cullen D."/>
            <person name="Cullen D."/>
            <person name="Gathman A."/>
            <person name="Goodell B."/>
            <person name="Henrissat B."/>
            <person name="Ihrmark K."/>
            <person name="Kauserud H."/>
            <person name="Kohler A."/>
            <person name="LaButti K."/>
            <person name="Lapidus A."/>
            <person name="Lavin J.L."/>
            <person name="Lee Y.-H."/>
            <person name="Lindquist E."/>
            <person name="Lilly W."/>
            <person name="Lucas S."/>
            <person name="Morin E."/>
            <person name="Murat C."/>
            <person name="Oguiza J.A."/>
            <person name="Park J."/>
            <person name="Pisabarro A.G."/>
            <person name="Riley R."/>
            <person name="Rosling A."/>
            <person name="Salamov A."/>
            <person name="Schmidt O."/>
            <person name="Schmutz J."/>
            <person name="Skrede I."/>
            <person name="Stenlid J."/>
            <person name="Wiebenga A."/>
            <person name="Xie X."/>
            <person name="Kues U."/>
            <person name="Hibbett D.S."/>
            <person name="Hoffmeister D."/>
            <person name="Hogberg N."/>
            <person name="Martin F."/>
            <person name="Grigoriev I.V."/>
            <person name="Watkinson S.C."/>
        </authorList>
    </citation>
    <scope>NUCLEOTIDE SEQUENCE</scope>
    <source>
        <strain evidence="5">S7.9</strain>
    </source>
</reference>
<dbReference type="RefSeq" id="XP_007321638.1">
    <property type="nucleotide sequence ID" value="XM_007321576.1"/>
</dbReference>
<evidence type="ECO:0000256" key="3">
    <source>
        <dbReference type="ARBA" id="ARBA00022525"/>
    </source>
</evidence>
<dbReference type="Proteomes" id="UP000008064">
    <property type="component" value="Unassembled WGS sequence"/>
</dbReference>
<sequence length="141" mass="15261">MKYLSFLATLIIFTTPALSQYNAYFNPLNTAPYDDPVFPTSTVRCSQYLANKGYRTFADIPTFPNIGGFVNMTDATCGTCWKMTRVGGNETLVVAMIDGIGEGSPNTVTFDLSHSTMVSLGSYAIDLAVNAKQVKPSFCGL</sequence>
<name>F8P5G5_SERL9</name>
<accession>F8P5G5</accession>
<proteinExistence type="inferred from homology"/>
<gene>
    <name evidence="5" type="ORF">SERLADRAFT_441085</name>
</gene>
<keyword evidence="4" id="KW-0732">Signal</keyword>
<dbReference type="KEGG" id="sla:SERLADRAFT_441085"/>
<dbReference type="InterPro" id="IPR010829">
    <property type="entry name" value="Cerato-platanin"/>
</dbReference>
<dbReference type="GeneID" id="18815473"/>
<feature type="chain" id="PRO_5003382007" description="Cerato-platanin" evidence="4">
    <location>
        <begin position="20"/>
        <end position="141"/>
    </location>
</feature>
<protein>
    <recommendedName>
        <fullName evidence="6">Cerato-platanin</fullName>
    </recommendedName>
</protein>
<evidence type="ECO:0000256" key="4">
    <source>
        <dbReference type="SAM" id="SignalP"/>
    </source>
</evidence>
<dbReference type="CDD" id="cd22778">
    <property type="entry name" value="DPBB_CEPL-like"/>
    <property type="match status" value="1"/>
</dbReference>
<feature type="signal peptide" evidence="4">
    <location>
        <begin position="1"/>
        <end position="19"/>
    </location>
</feature>
<comment type="similarity">
    <text evidence="2">Belongs to the cerato-platanin family.</text>
</comment>
<evidence type="ECO:0000256" key="1">
    <source>
        <dbReference type="ARBA" id="ARBA00004613"/>
    </source>
</evidence>
<dbReference type="InterPro" id="IPR036908">
    <property type="entry name" value="RlpA-like_sf"/>
</dbReference>
<dbReference type="Gene3D" id="2.40.40.10">
    <property type="entry name" value="RlpA-like domain"/>
    <property type="match status" value="1"/>
</dbReference>
<dbReference type="Pfam" id="PF07249">
    <property type="entry name" value="Cerato-platanin"/>
    <property type="match status" value="1"/>
</dbReference>
<dbReference type="EMBL" id="GL945438">
    <property type="protein sequence ID" value="EGO21852.1"/>
    <property type="molecule type" value="Genomic_DNA"/>
</dbReference>
<dbReference type="HOGENOM" id="CLU_1826473_0_0_1"/>
<evidence type="ECO:0008006" key="6">
    <source>
        <dbReference type="Google" id="ProtNLM"/>
    </source>
</evidence>
<comment type="subcellular location">
    <subcellularLocation>
        <location evidence="1">Secreted</location>
    </subcellularLocation>
</comment>
<evidence type="ECO:0000313" key="5">
    <source>
        <dbReference type="EMBL" id="EGO21852.1"/>
    </source>
</evidence>
<keyword evidence="3" id="KW-0964">Secreted</keyword>
<dbReference type="AlphaFoldDB" id="F8P5G5"/>
<evidence type="ECO:0000256" key="2">
    <source>
        <dbReference type="ARBA" id="ARBA00010421"/>
    </source>
</evidence>